<proteinExistence type="predicted"/>
<comment type="caution">
    <text evidence="3">The sequence shown here is derived from an EMBL/GenBank/DDBJ whole genome shotgun (WGS) entry which is preliminary data.</text>
</comment>
<organism evidence="3 4">
    <name type="scientific">Penicillium alfredii</name>
    <dbReference type="NCBI Taxonomy" id="1506179"/>
    <lineage>
        <taxon>Eukaryota</taxon>
        <taxon>Fungi</taxon>
        <taxon>Dikarya</taxon>
        <taxon>Ascomycota</taxon>
        <taxon>Pezizomycotina</taxon>
        <taxon>Eurotiomycetes</taxon>
        <taxon>Eurotiomycetidae</taxon>
        <taxon>Eurotiales</taxon>
        <taxon>Aspergillaceae</taxon>
        <taxon>Penicillium</taxon>
    </lineage>
</organism>
<evidence type="ECO:0000313" key="3">
    <source>
        <dbReference type="EMBL" id="KAJ5111937.1"/>
    </source>
</evidence>
<dbReference type="EMBL" id="JAPMSZ010000002">
    <property type="protein sequence ID" value="KAJ5111937.1"/>
    <property type="molecule type" value="Genomic_DNA"/>
</dbReference>
<reference evidence="3" key="2">
    <citation type="journal article" date="2023" name="IMA Fungus">
        <title>Comparative genomic study of the Penicillium genus elucidates a diverse pangenome and 15 lateral gene transfer events.</title>
        <authorList>
            <person name="Petersen C."/>
            <person name="Sorensen T."/>
            <person name="Nielsen M.R."/>
            <person name="Sondergaard T.E."/>
            <person name="Sorensen J.L."/>
            <person name="Fitzpatrick D.A."/>
            <person name="Frisvad J.C."/>
            <person name="Nielsen K.L."/>
        </authorList>
    </citation>
    <scope>NUCLEOTIDE SEQUENCE</scope>
    <source>
        <strain evidence="3">IBT 34128</strain>
    </source>
</reference>
<accession>A0A9W9G5Y3</accession>
<gene>
    <name evidence="2" type="ORF">NUU61_001306</name>
    <name evidence="3" type="ORF">NUU61_001567</name>
</gene>
<evidence type="ECO:0000256" key="1">
    <source>
        <dbReference type="SAM" id="MobiDB-lite"/>
    </source>
</evidence>
<sequence>MWSGQPGRSTLLILYSAPGRGREVLRLLQGYPGKGESEAVGRSVWDSMKLSQPATGSSSSVDRSSVNAPPLDAGRYDPVVIHDEYPVLETDHDLSLIRPYEVEEFDDPFMGPQGLEDIEETMSE</sequence>
<protein>
    <submittedName>
        <fullName evidence="3">Uncharacterized protein</fullName>
    </submittedName>
</protein>
<dbReference type="Proteomes" id="UP001141434">
    <property type="component" value="Unassembled WGS sequence"/>
</dbReference>
<name>A0A9W9G5Y3_9EURO</name>
<dbReference type="AlphaFoldDB" id="A0A9W9G5Y3"/>
<feature type="region of interest" description="Disordered" evidence="1">
    <location>
        <begin position="50"/>
        <end position="75"/>
    </location>
</feature>
<feature type="compositionally biased region" description="Low complexity" evidence="1">
    <location>
        <begin position="57"/>
        <end position="66"/>
    </location>
</feature>
<evidence type="ECO:0000313" key="4">
    <source>
        <dbReference type="Proteomes" id="UP001141434"/>
    </source>
</evidence>
<evidence type="ECO:0000313" key="2">
    <source>
        <dbReference type="EMBL" id="KAJ5111676.1"/>
    </source>
</evidence>
<keyword evidence="4" id="KW-1185">Reference proteome</keyword>
<dbReference type="RefSeq" id="XP_056515155.1">
    <property type="nucleotide sequence ID" value="XM_056651888.1"/>
</dbReference>
<dbReference type="GeneID" id="81391056"/>
<dbReference type="EMBL" id="JAPMSZ010000002">
    <property type="protein sequence ID" value="KAJ5111676.1"/>
    <property type="molecule type" value="Genomic_DNA"/>
</dbReference>
<reference evidence="3" key="1">
    <citation type="submission" date="2022-11" db="EMBL/GenBank/DDBJ databases">
        <authorList>
            <person name="Petersen C."/>
        </authorList>
    </citation>
    <scope>NUCLEOTIDE SEQUENCE</scope>
    <source>
        <strain evidence="3">IBT 34128</strain>
    </source>
</reference>
<feature type="region of interest" description="Disordered" evidence="1">
    <location>
        <begin position="105"/>
        <end position="124"/>
    </location>
</feature>